<dbReference type="InterPro" id="IPR053812">
    <property type="entry name" value="HTH_Sigma70_ECF-like"/>
</dbReference>
<proteinExistence type="predicted"/>
<evidence type="ECO:0000313" key="4">
    <source>
        <dbReference type="Proteomes" id="UP000261905"/>
    </source>
</evidence>
<feature type="domain" description="RNA polymerase sigma-70 ECF-like HTH" evidence="2">
    <location>
        <begin position="115"/>
        <end position="187"/>
    </location>
</feature>
<evidence type="ECO:0000313" key="3">
    <source>
        <dbReference type="EMBL" id="REK69328.1"/>
    </source>
</evidence>
<evidence type="ECO:0000256" key="1">
    <source>
        <dbReference type="SAM" id="Coils"/>
    </source>
</evidence>
<comment type="caution">
    <text evidence="3">The sequence shown here is derived from an EMBL/GenBank/DDBJ whole genome shotgun (WGS) entry which is preliminary data.</text>
</comment>
<dbReference type="AlphaFoldDB" id="A0A371P160"/>
<dbReference type="RefSeq" id="WP_116049870.1">
    <property type="nucleotide sequence ID" value="NZ_QUBQ01000008.1"/>
</dbReference>
<protein>
    <submittedName>
        <fullName evidence="3">Sigma-70 family RNA polymerase sigma factor</fullName>
    </submittedName>
</protein>
<keyword evidence="4" id="KW-1185">Reference proteome</keyword>
<feature type="coiled-coil region" evidence="1">
    <location>
        <begin position="123"/>
        <end position="153"/>
    </location>
</feature>
<dbReference type="Pfam" id="PF07638">
    <property type="entry name" value="Sigma70_ECF"/>
    <property type="match status" value="1"/>
</dbReference>
<dbReference type="Gene3D" id="1.10.10.10">
    <property type="entry name" value="Winged helix-like DNA-binding domain superfamily/Winged helix DNA-binding domain"/>
    <property type="match status" value="1"/>
</dbReference>
<dbReference type="SUPFAM" id="SSF88659">
    <property type="entry name" value="Sigma3 and sigma4 domains of RNA polymerase sigma factors"/>
    <property type="match status" value="1"/>
</dbReference>
<reference evidence="3 4" key="1">
    <citation type="submission" date="2018-08" db="EMBL/GenBank/DDBJ databases">
        <title>Paenibacillus sp. M4BSY-1, whole genome shotgun sequence.</title>
        <authorList>
            <person name="Tuo L."/>
        </authorList>
    </citation>
    <scope>NUCLEOTIDE SEQUENCE [LARGE SCALE GENOMIC DNA]</scope>
    <source>
        <strain evidence="3 4">M4BSY-1</strain>
    </source>
</reference>
<evidence type="ECO:0000259" key="2">
    <source>
        <dbReference type="Pfam" id="PF07638"/>
    </source>
</evidence>
<sequence length="201" mass="23535">MTEQQVIEQLSRYRQIKARILVLSTYNVGAGITVSRLNQDDQLQDLHRRLRGLPSYMYLTEREQRLETTAHAYLTRYPAGVKSQQRAIPAKGADAEDDKLLQELRYKIQKVIEARGYDVRSDLDEVLNRVAELQELLDEVNRIDTVLEALEKYKPEYAKLLRLRYVEGKQTFEVASELHIVRQTLYRWEPKAIKAYIKLAV</sequence>
<gene>
    <name evidence="3" type="ORF">DX130_24520</name>
</gene>
<dbReference type="InterPro" id="IPR036388">
    <property type="entry name" value="WH-like_DNA-bd_sf"/>
</dbReference>
<dbReference type="OrthoDB" id="2655247at2"/>
<dbReference type="Proteomes" id="UP000261905">
    <property type="component" value="Unassembled WGS sequence"/>
</dbReference>
<accession>A0A371P160</accession>
<dbReference type="EMBL" id="QUBQ01000008">
    <property type="protein sequence ID" value="REK69328.1"/>
    <property type="molecule type" value="Genomic_DNA"/>
</dbReference>
<name>A0A371P160_9BACL</name>
<dbReference type="InterPro" id="IPR013324">
    <property type="entry name" value="RNA_pol_sigma_r3/r4-like"/>
</dbReference>
<organism evidence="3 4">
    <name type="scientific">Paenibacillus paeoniae</name>
    <dbReference type="NCBI Taxonomy" id="2292705"/>
    <lineage>
        <taxon>Bacteria</taxon>
        <taxon>Bacillati</taxon>
        <taxon>Bacillota</taxon>
        <taxon>Bacilli</taxon>
        <taxon>Bacillales</taxon>
        <taxon>Paenibacillaceae</taxon>
        <taxon>Paenibacillus</taxon>
    </lineage>
</organism>
<keyword evidence="1" id="KW-0175">Coiled coil</keyword>